<dbReference type="Gene3D" id="1.25.40.20">
    <property type="entry name" value="Ankyrin repeat-containing domain"/>
    <property type="match status" value="1"/>
</dbReference>
<dbReference type="Proteomes" id="UP000192266">
    <property type="component" value="Unassembled WGS sequence"/>
</dbReference>
<evidence type="ECO:0008006" key="3">
    <source>
        <dbReference type="Google" id="ProtNLM"/>
    </source>
</evidence>
<name>A0A1W1W513_9BACT</name>
<keyword evidence="2" id="KW-1185">Reference proteome</keyword>
<dbReference type="EMBL" id="FWWW01000122">
    <property type="protein sequence ID" value="SMC00697.1"/>
    <property type="molecule type" value="Genomic_DNA"/>
</dbReference>
<dbReference type="AlphaFoldDB" id="A0A1W1W513"/>
<protein>
    <recommendedName>
        <fullName evidence="3">Ankyrin</fullName>
    </recommendedName>
</protein>
<dbReference type="InterPro" id="IPR036770">
    <property type="entry name" value="Ankyrin_rpt-contain_sf"/>
</dbReference>
<organism evidence="1 2">
    <name type="scientific">Hymenobacter roseosalivarius DSM 11622</name>
    <dbReference type="NCBI Taxonomy" id="645990"/>
    <lineage>
        <taxon>Bacteria</taxon>
        <taxon>Pseudomonadati</taxon>
        <taxon>Bacteroidota</taxon>
        <taxon>Cytophagia</taxon>
        <taxon>Cytophagales</taxon>
        <taxon>Hymenobacteraceae</taxon>
        <taxon>Hymenobacter</taxon>
    </lineage>
</organism>
<reference evidence="1 2" key="1">
    <citation type="submission" date="2017-04" db="EMBL/GenBank/DDBJ databases">
        <authorList>
            <person name="Afonso C.L."/>
            <person name="Miller P.J."/>
            <person name="Scott M.A."/>
            <person name="Spackman E."/>
            <person name="Goraichik I."/>
            <person name="Dimitrov K.M."/>
            <person name="Suarez D.L."/>
            <person name="Swayne D.E."/>
        </authorList>
    </citation>
    <scope>NUCLEOTIDE SEQUENCE [LARGE SCALE GENOMIC DNA]</scope>
    <source>
        <strain evidence="1 2">DSM 11622</strain>
    </source>
</reference>
<evidence type="ECO:0000313" key="1">
    <source>
        <dbReference type="EMBL" id="SMC00697.1"/>
    </source>
</evidence>
<sequence>MWYFTAMTKVRKAATLRLSEEVLRAVHRKEYDVLEQLVNSSTVHLTDSMGRSLLSMVINHGDVPMLQWLLTQSPALD</sequence>
<gene>
    <name evidence="1" type="ORF">SAMN00120144_3077</name>
</gene>
<accession>A0A1W1W513</accession>
<proteinExistence type="predicted"/>
<evidence type="ECO:0000313" key="2">
    <source>
        <dbReference type="Proteomes" id="UP000192266"/>
    </source>
</evidence>